<gene>
    <name evidence="1" type="ORF">RHSIM_Rhsim01G0004400</name>
</gene>
<comment type="caution">
    <text evidence="1">The sequence shown here is derived from an EMBL/GenBank/DDBJ whole genome shotgun (WGS) entry which is preliminary data.</text>
</comment>
<evidence type="ECO:0000313" key="1">
    <source>
        <dbReference type="EMBL" id="KAF7153770.1"/>
    </source>
</evidence>
<dbReference type="Gene3D" id="3.10.450.10">
    <property type="match status" value="1"/>
</dbReference>
<dbReference type="AlphaFoldDB" id="A0A834HK29"/>
<reference evidence="1" key="1">
    <citation type="submission" date="2019-11" db="EMBL/GenBank/DDBJ databases">
        <authorList>
            <person name="Liu Y."/>
            <person name="Hou J."/>
            <person name="Li T.-Q."/>
            <person name="Guan C.-H."/>
            <person name="Wu X."/>
            <person name="Wu H.-Z."/>
            <person name="Ling F."/>
            <person name="Zhang R."/>
            <person name="Shi X.-G."/>
            <person name="Ren J.-P."/>
            <person name="Chen E.-F."/>
            <person name="Sun J.-M."/>
        </authorList>
    </citation>
    <scope>NUCLEOTIDE SEQUENCE</scope>
    <source>
        <strain evidence="1">Adult_tree_wgs_1</strain>
        <tissue evidence="1">Leaves</tissue>
    </source>
</reference>
<dbReference type="InterPro" id="IPR046350">
    <property type="entry name" value="Cystatin_sf"/>
</dbReference>
<name>A0A834HK29_RHOSS</name>
<proteinExistence type="predicted"/>
<dbReference type="SUPFAM" id="SSF54403">
    <property type="entry name" value="Cystatin/monellin"/>
    <property type="match status" value="1"/>
</dbReference>
<sequence>MALRILLSSGRGGNAVVPQRCKTGTSGLLKSCFSTPIIINTIHHWRGYHFSRAEWLAGRTKGICFSHHPKDSYIFKTIDSATIMDPQNNIEIVSIAQFAVNEHNSEREDDEAEEVMAEKGAKGNLRFVEVLEARLEYDRGITKFIITFCAVDEEDCAGGLTKRYKAIVSQSTTNGVLTLNSLGPNSTPFQDEFINGDHRYGKEAVKMH</sequence>
<evidence type="ECO:0000313" key="2">
    <source>
        <dbReference type="Proteomes" id="UP000626092"/>
    </source>
</evidence>
<accession>A0A834HK29</accession>
<protein>
    <submittedName>
        <fullName evidence="1">Uncharacterized protein</fullName>
    </submittedName>
</protein>
<dbReference type="EMBL" id="WJXA01000001">
    <property type="protein sequence ID" value="KAF7153770.1"/>
    <property type="molecule type" value="Genomic_DNA"/>
</dbReference>
<organism evidence="1 2">
    <name type="scientific">Rhododendron simsii</name>
    <name type="common">Sims's rhododendron</name>
    <dbReference type="NCBI Taxonomy" id="118357"/>
    <lineage>
        <taxon>Eukaryota</taxon>
        <taxon>Viridiplantae</taxon>
        <taxon>Streptophyta</taxon>
        <taxon>Embryophyta</taxon>
        <taxon>Tracheophyta</taxon>
        <taxon>Spermatophyta</taxon>
        <taxon>Magnoliopsida</taxon>
        <taxon>eudicotyledons</taxon>
        <taxon>Gunneridae</taxon>
        <taxon>Pentapetalae</taxon>
        <taxon>asterids</taxon>
        <taxon>Ericales</taxon>
        <taxon>Ericaceae</taxon>
        <taxon>Ericoideae</taxon>
        <taxon>Rhodoreae</taxon>
        <taxon>Rhododendron</taxon>
    </lineage>
</organism>
<dbReference type="OrthoDB" id="1640803at2759"/>
<dbReference type="Proteomes" id="UP000626092">
    <property type="component" value="Unassembled WGS sequence"/>
</dbReference>
<keyword evidence="2" id="KW-1185">Reference proteome</keyword>